<dbReference type="AlphaFoldDB" id="A0A811L5T7"/>
<dbReference type="Proteomes" id="UP000783686">
    <property type="component" value="Unassembled WGS sequence"/>
</dbReference>
<proteinExistence type="predicted"/>
<protein>
    <submittedName>
        <fullName evidence="2">Uncharacterized protein</fullName>
    </submittedName>
</protein>
<keyword evidence="3" id="KW-1185">Reference proteome</keyword>
<dbReference type="EMBL" id="CAJFDH010000005">
    <property type="protein sequence ID" value="CAD5222685.1"/>
    <property type="molecule type" value="Genomic_DNA"/>
</dbReference>
<keyword evidence="1" id="KW-0732">Signal</keyword>
<comment type="caution">
    <text evidence="2">The sequence shown here is derived from an EMBL/GenBank/DDBJ whole genome shotgun (WGS) entry which is preliminary data.</text>
</comment>
<dbReference type="OrthoDB" id="5784494at2759"/>
<dbReference type="EMBL" id="CAJFCW020000005">
    <property type="protein sequence ID" value="CAG9116660.1"/>
    <property type="molecule type" value="Genomic_DNA"/>
</dbReference>
<evidence type="ECO:0000256" key="1">
    <source>
        <dbReference type="SAM" id="SignalP"/>
    </source>
</evidence>
<feature type="chain" id="PRO_5035595562" evidence="1">
    <location>
        <begin position="21"/>
        <end position="244"/>
    </location>
</feature>
<organism evidence="2 3">
    <name type="scientific">Bursaphelenchus okinawaensis</name>
    <dbReference type="NCBI Taxonomy" id="465554"/>
    <lineage>
        <taxon>Eukaryota</taxon>
        <taxon>Metazoa</taxon>
        <taxon>Ecdysozoa</taxon>
        <taxon>Nematoda</taxon>
        <taxon>Chromadorea</taxon>
        <taxon>Rhabditida</taxon>
        <taxon>Tylenchina</taxon>
        <taxon>Tylenchomorpha</taxon>
        <taxon>Aphelenchoidea</taxon>
        <taxon>Aphelenchoididae</taxon>
        <taxon>Bursaphelenchus</taxon>
    </lineage>
</organism>
<evidence type="ECO:0000313" key="3">
    <source>
        <dbReference type="Proteomes" id="UP000614601"/>
    </source>
</evidence>
<reference evidence="2" key="1">
    <citation type="submission" date="2020-09" db="EMBL/GenBank/DDBJ databases">
        <authorList>
            <person name="Kikuchi T."/>
        </authorList>
    </citation>
    <scope>NUCLEOTIDE SEQUENCE</scope>
    <source>
        <strain evidence="2">SH1</strain>
    </source>
</reference>
<sequence>MLLTGLITLLLYSWFGVVSSSISCYTCANDFIVWNWRHYFLKRNYQLSSSDNTCSQKVSFPDTYNKCTTSCFVFYVNGTDKETGLTVTLGVGRGCSGQFLTDEQYMSRSLGVQSKPSETAHYLPRNYDKYEIWEHWCFCAADYCNIESCFNEWRYSSGFGYAPLNPHRRTHSRSHRRHDNSYDYHNSYWAHRTRKFVMKNACFFVLKREFELETEKGMVPVASGAIENVLGWAIFKLYQKIVRY</sequence>
<gene>
    <name evidence="2" type="ORF">BOKJ2_LOCUS9767</name>
</gene>
<accession>A0A811L5T7</accession>
<name>A0A811L5T7_9BILA</name>
<feature type="signal peptide" evidence="1">
    <location>
        <begin position="1"/>
        <end position="20"/>
    </location>
</feature>
<evidence type="ECO:0000313" key="2">
    <source>
        <dbReference type="EMBL" id="CAD5222685.1"/>
    </source>
</evidence>
<dbReference type="Proteomes" id="UP000614601">
    <property type="component" value="Unassembled WGS sequence"/>
</dbReference>